<evidence type="ECO:0008006" key="4">
    <source>
        <dbReference type="Google" id="ProtNLM"/>
    </source>
</evidence>
<dbReference type="PANTHER" id="PTHR34117:SF1">
    <property type="entry name" value="STYLE CELL-CYCLE INHIBITOR 1"/>
    <property type="match status" value="1"/>
</dbReference>
<keyword evidence="3" id="KW-1185">Reference proteome</keyword>
<feature type="compositionally biased region" description="Acidic residues" evidence="1">
    <location>
        <begin position="179"/>
        <end position="192"/>
    </location>
</feature>
<reference evidence="2" key="1">
    <citation type="submission" date="2023-06" db="EMBL/GenBank/DDBJ databases">
        <title>Genome-scale phylogeny and comparative genomics of the fungal order Sordariales.</title>
        <authorList>
            <consortium name="Lawrence Berkeley National Laboratory"/>
            <person name="Hensen N."/>
            <person name="Bonometti L."/>
            <person name="Westerberg I."/>
            <person name="Brannstrom I.O."/>
            <person name="Guillou S."/>
            <person name="Cros-Aarteil S."/>
            <person name="Calhoun S."/>
            <person name="Haridas S."/>
            <person name="Kuo A."/>
            <person name="Mondo S."/>
            <person name="Pangilinan J."/>
            <person name="Riley R."/>
            <person name="LaButti K."/>
            <person name="Andreopoulos B."/>
            <person name="Lipzen A."/>
            <person name="Chen C."/>
            <person name="Yanf M."/>
            <person name="Daum C."/>
            <person name="Ng V."/>
            <person name="Clum A."/>
            <person name="Steindorff A."/>
            <person name="Ohm R."/>
            <person name="Martin F."/>
            <person name="Silar P."/>
            <person name="Natvig D."/>
            <person name="Lalanne C."/>
            <person name="Gautier V."/>
            <person name="Ament-velasquez S.L."/>
            <person name="Kruys A."/>
            <person name="Hutchinson M.I."/>
            <person name="Powell A.J."/>
            <person name="Barry K."/>
            <person name="Miller A.N."/>
            <person name="Grigoriev I.V."/>
            <person name="Debuchy R."/>
            <person name="Gladieux P."/>
            <person name="Thoren M.H."/>
            <person name="Johannesson H."/>
        </authorList>
    </citation>
    <scope>NUCLEOTIDE SEQUENCE</scope>
    <source>
        <strain evidence="2">SMH3187-1</strain>
    </source>
</reference>
<organism evidence="2 3">
    <name type="scientific">Schizothecium vesticola</name>
    <dbReference type="NCBI Taxonomy" id="314040"/>
    <lineage>
        <taxon>Eukaryota</taxon>
        <taxon>Fungi</taxon>
        <taxon>Dikarya</taxon>
        <taxon>Ascomycota</taxon>
        <taxon>Pezizomycotina</taxon>
        <taxon>Sordariomycetes</taxon>
        <taxon>Sordariomycetidae</taxon>
        <taxon>Sordariales</taxon>
        <taxon>Schizotheciaceae</taxon>
        <taxon>Schizothecium</taxon>
    </lineage>
</organism>
<feature type="region of interest" description="Disordered" evidence="1">
    <location>
        <begin position="163"/>
        <end position="294"/>
    </location>
</feature>
<feature type="compositionally biased region" description="Low complexity" evidence="1">
    <location>
        <begin position="163"/>
        <end position="178"/>
    </location>
</feature>
<dbReference type="InterPro" id="IPR044688">
    <property type="entry name" value="SCI-1-like"/>
</dbReference>
<feature type="compositionally biased region" description="Basic residues" evidence="1">
    <location>
        <begin position="8"/>
        <end position="18"/>
    </location>
</feature>
<dbReference type="AlphaFoldDB" id="A0AA40EPM9"/>
<feature type="compositionally biased region" description="Basic and acidic residues" evidence="1">
    <location>
        <begin position="221"/>
        <end position="279"/>
    </location>
</feature>
<gene>
    <name evidence="2" type="ORF">B0T18DRAFT_414670</name>
</gene>
<feature type="region of interest" description="Disordered" evidence="1">
    <location>
        <begin position="1"/>
        <end position="97"/>
    </location>
</feature>
<name>A0AA40EPM9_9PEZI</name>
<accession>A0AA40EPM9</accession>
<feature type="compositionally biased region" description="Basic and acidic residues" evidence="1">
    <location>
        <begin position="66"/>
        <end position="82"/>
    </location>
</feature>
<dbReference type="PANTHER" id="PTHR34117">
    <property type="entry name" value="STYLE CELL-CYCLE INHIBITOR 1"/>
    <property type="match status" value="1"/>
</dbReference>
<proteinExistence type="predicted"/>
<feature type="compositionally biased region" description="Basic residues" evidence="1">
    <location>
        <begin position="38"/>
        <end position="65"/>
    </location>
</feature>
<evidence type="ECO:0000256" key="1">
    <source>
        <dbReference type="SAM" id="MobiDB-lite"/>
    </source>
</evidence>
<evidence type="ECO:0000313" key="3">
    <source>
        <dbReference type="Proteomes" id="UP001172155"/>
    </source>
</evidence>
<evidence type="ECO:0000313" key="2">
    <source>
        <dbReference type="EMBL" id="KAK0743196.1"/>
    </source>
</evidence>
<dbReference type="Proteomes" id="UP001172155">
    <property type="component" value="Unassembled WGS sequence"/>
</dbReference>
<protein>
    <recommendedName>
        <fullName evidence="4">RNA helicase HEL117</fullName>
    </recommendedName>
</protein>
<dbReference type="EMBL" id="JAUKUD010000005">
    <property type="protein sequence ID" value="KAK0743196.1"/>
    <property type="molecule type" value="Genomic_DNA"/>
</dbReference>
<sequence length="359" mass="40674">MPSEPSHPRPRSRSRSPHRTRDDQGTGKTTRSRSPLRGGRHSTRDRHSHSHHHHSKDRRHHHQRRPHDDDKPPRDRDRDRTKATPVLPSNARQLSRGDLAAFEPLFAHYLDLQKGLDIAALDDAELKGRWKSFVSKWNRGELAAGWYEPETFERVRGEYVPAPRAAAAAPAPAPAESEPAVEDDGEDDEDDYGPALPSARGGSGPGIPTLEDLSLRAEQAASDRDAGFADLRAARKEDRKEQKERLEDLVPRAEAGTRERMLEKRREVGDKMRAFRERSPGGGGDEVADDELVGGADGGVAEYKRMMEREKVKVSERQLRREAVAREIAAEREERVKAYREREEETMGKLRELARRRFG</sequence>
<comment type="caution">
    <text evidence="2">The sequence shown here is derived from an EMBL/GenBank/DDBJ whole genome shotgun (WGS) entry which is preliminary data.</text>
</comment>